<accession>A0A1I1WDN6</accession>
<evidence type="ECO:0000256" key="10">
    <source>
        <dbReference type="ARBA" id="ARBA00023033"/>
    </source>
</evidence>
<dbReference type="PANTHER" id="PTHR38674">
    <property type="entry name" value="ALKANE 1-MONOOXYGENASE 1"/>
    <property type="match status" value="1"/>
</dbReference>
<keyword evidence="4" id="KW-0997">Cell inner membrane</keyword>
<evidence type="ECO:0000313" key="15">
    <source>
        <dbReference type="Proteomes" id="UP000325289"/>
    </source>
</evidence>
<evidence type="ECO:0000256" key="3">
    <source>
        <dbReference type="ARBA" id="ARBA00022475"/>
    </source>
</evidence>
<dbReference type="Pfam" id="PF00487">
    <property type="entry name" value="FA_desaturase"/>
    <property type="match status" value="1"/>
</dbReference>
<evidence type="ECO:0000256" key="1">
    <source>
        <dbReference type="ARBA" id="ARBA00004429"/>
    </source>
</evidence>
<evidence type="ECO:0000256" key="5">
    <source>
        <dbReference type="ARBA" id="ARBA00022692"/>
    </source>
</evidence>
<evidence type="ECO:0000256" key="8">
    <source>
        <dbReference type="ARBA" id="ARBA00023002"/>
    </source>
</evidence>
<evidence type="ECO:0000256" key="12">
    <source>
        <dbReference type="SAM" id="Phobius"/>
    </source>
</evidence>
<protein>
    <submittedName>
        <fullName evidence="14">Alkane 1-monooxygenase</fullName>
    </submittedName>
</protein>
<evidence type="ECO:0000256" key="2">
    <source>
        <dbReference type="ARBA" id="ARBA00010823"/>
    </source>
</evidence>
<feature type="transmembrane region" description="Helical" evidence="12">
    <location>
        <begin position="304"/>
        <end position="322"/>
    </location>
</feature>
<dbReference type="RefSeq" id="WP_149755495.1">
    <property type="nucleotide sequence ID" value="NZ_FOMS01000004.1"/>
</dbReference>
<comment type="subcellular location">
    <subcellularLocation>
        <location evidence="1">Cell inner membrane</location>
        <topology evidence="1">Multi-pass membrane protein</topology>
    </subcellularLocation>
</comment>
<evidence type="ECO:0000256" key="9">
    <source>
        <dbReference type="ARBA" id="ARBA00023004"/>
    </source>
</evidence>
<dbReference type="GO" id="GO:0004497">
    <property type="term" value="F:monooxygenase activity"/>
    <property type="evidence" value="ECO:0007669"/>
    <property type="project" value="UniProtKB-KW"/>
</dbReference>
<keyword evidence="10 14" id="KW-0503">Monooxygenase</keyword>
<evidence type="ECO:0000259" key="13">
    <source>
        <dbReference type="Pfam" id="PF00487"/>
    </source>
</evidence>
<dbReference type="InterPro" id="IPR033885">
    <property type="entry name" value="AlkB/XylM"/>
</dbReference>
<dbReference type="CDD" id="cd03512">
    <property type="entry name" value="Alkane-hydroxylase"/>
    <property type="match status" value="1"/>
</dbReference>
<comment type="similarity">
    <text evidence="2">Belongs to the fatty acid desaturase type 1 family. AlkB subfamily.</text>
</comment>
<dbReference type="GO" id="GO:0046872">
    <property type="term" value="F:metal ion binding"/>
    <property type="evidence" value="ECO:0007669"/>
    <property type="project" value="UniProtKB-KW"/>
</dbReference>
<reference evidence="14 15" key="1">
    <citation type="submission" date="2016-10" db="EMBL/GenBank/DDBJ databases">
        <authorList>
            <person name="Varghese N."/>
            <person name="Submissions S."/>
        </authorList>
    </citation>
    <scope>NUCLEOTIDE SEQUENCE [LARGE SCALE GENOMIC DNA]</scope>
    <source>
        <strain evidence="15">YIM D21,KCTC 23444,ACCC 10710</strain>
    </source>
</reference>
<dbReference type="EMBL" id="FOMS01000004">
    <property type="protein sequence ID" value="SFD93286.1"/>
    <property type="molecule type" value="Genomic_DNA"/>
</dbReference>
<organism evidence="14 15">
    <name type="scientific">Roseivivax sediminis</name>
    <dbReference type="NCBI Taxonomy" id="936889"/>
    <lineage>
        <taxon>Bacteria</taxon>
        <taxon>Pseudomonadati</taxon>
        <taxon>Pseudomonadota</taxon>
        <taxon>Alphaproteobacteria</taxon>
        <taxon>Rhodobacterales</taxon>
        <taxon>Roseobacteraceae</taxon>
        <taxon>Roseivivax</taxon>
    </lineage>
</organism>
<keyword evidence="11 12" id="KW-0472">Membrane</keyword>
<dbReference type="GO" id="GO:0005886">
    <property type="term" value="C:plasma membrane"/>
    <property type="evidence" value="ECO:0007669"/>
    <property type="project" value="UniProtKB-SubCell"/>
</dbReference>
<gene>
    <name evidence="14" type="ORF">SAMN04515678_104267</name>
</gene>
<dbReference type="AlphaFoldDB" id="A0A1I1WDN6"/>
<feature type="transmembrane region" description="Helical" evidence="12">
    <location>
        <begin position="74"/>
        <end position="103"/>
    </location>
</feature>
<evidence type="ECO:0000256" key="7">
    <source>
        <dbReference type="ARBA" id="ARBA00022989"/>
    </source>
</evidence>
<keyword evidence="3" id="KW-1003">Cell membrane</keyword>
<keyword evidence="8" id="KW-0560">Oxidoreductase</keyword>
<evidence type="ECO:0000313" key="14">
    <source>
        <dbReference type="EMBL" id="SFD93286.1"/>
    </source>
</evidence>
<keyword evidence="15" id="KW-1185">Reference proteome</keyword>
<dbReference type="Proteomes" id="UP000325289">
    <property type="component" value="Unassembled WGS sequence"/>
</dbReference>
<proteinExistence type="inferred from homology"/>
<dbReference type="OrthoDB" id="4759734at2"/>
<name>A0A1I1WDN6_9RHOB</name>
<keyword evidence="5 12" id="KW-0812">Transmembrane</keyword>
<dbReference type="GO" id="GO:0006629">
    <property type="term" value="P:lipid metabolic process"/>
    <property type="evidence" value="ECO:0007669"/>
    <property type="project" value="InterPro"/>
</dbReference>
<feature type="transmembrane region" description="Helical" evidence="12">
    <location>
        <begin position="199"/>
        <end position="225"/>
    </location>
</feature>
<evidence type="ECO:0000256" key="6">
    <source>
        <dbReference type="ARBA" id="ARBA00022723"/>
    </source>
</evidence>
<evidence type="ECO:0000256" key="11">
    <source>
        <dbReference type="ARBA" id="ARBA00023136"/>
    </source>
</evidence>
<keyword evidence="6" id="KW-0479">Metal-binding</keyword>
<keyword evidence="7 12" id="KW-1133">Transmembrane helix</keyword>
<feature type="domain" description="Fatty acid desaturase" evidence="13">
    <location>
        <begin position="93"/>
        <end position="302"/>
    </location>
</feature>
<keyword evidence="9" id="KW-0408">Iron</keyword>
<evidence type="ECO:0000256" key="4">
    <source>
        <dbReference type="ARBA" id="ARBA00022519"/>
    </source>
</evidence>
<sequence>MFRFASITLTMTALLAAALLLGGAFAWAALAYITVFAFAMDRLAALAAPDAPAGQEFPAGTTLSAVLGLAHLPLLFGGALALAGPGLATPVKLALFVALGLFFGQVSNANAHELIHRPGRALRRLGTTVYVTLLFGHHASAHPRVHHVWAATPRDPNSARLGEGFWRFALRAWSGSFREGYLAEAALRARSGRPHPYRAYGLGAVLCVTGVTLAGGVAALGWYLALCAYAQLQLLLSDYVQHYGLTRRETAPGKWEPVGPQHSWNAPHGFTSGLMLNAPRHSDHHANPARAYPGLRLDRARMPMLPHSLPVMASLALIPPLWRRRMDRRVARLRASA</sequence>
<dbReference type="PANTHER" id="PTHR38674:SF1">
    <property type="entry name" value="ALKANE 1-MONOOXYGENASE 1"/>
    <property type="match status" value="1"/>
</dbReference>
<dbReference type="InterPro" id="IPR005804">
    <property type="entry name" value="FA_desaturase_dom"/>
</dbReference>